<sequence>MTATSGIRGRCAHCQALLDLEPWQLNAMALQEPFNCNHCHKPLKLSCPAQIKRLKRFGGLAGLRALMLVLCATLLLVTLVLEWLGLVSLAQQLSLSALMLLGYLLVMGIARRRLRRPLQLQAG</sequence>
<organism evidence="2 3">
    <name type="scientific">Pseudomonas saponiphila</name>
    <dbReference type="NCBI Taxonomy" id="556534"/>
    <lineage>
        <taxon>Bacteria</taxon>
        <taxon>Pseudomonadati</taxon>
        <taxon>Pseudomonadota</taxon>
        <taxon>Gammaproteobacteria</taxon>
        <taxon>Pseudomonadales</taxon>
        <taxon>Pseudomonadaceae</taxon>
        <taxon>Pseudomonas</taxon>
    </lineage>
</organism>
<reference evidence="3" key="1">
    <citation type="submission" date="2016-10" db="EMBL/GenBank/DDBJ databases">
        <authorList>
            <person name="Varghese N."/>
            <person name="Submissions S."/>
        </authorList>
    </citation>
    <scope>NUCLEOTIDE SEQUENCE [LARGE SCALE GENOMIC DNA]</scope>
    <source>
        <strain evidence="3">DSM 9751</strain>
    </source>
</reference>
<name>A0A1H4WXI6_9PSED</name>
<dbReference type="EMBL" id="FNTJ01000002">
    <property type="protein sequence ID" value="SEC97301.1"/>
    <property type="molecule type" value="Genomic_DNA"/>
</dbReference>
<accession>A0A1H4WXI6</accession>
<dbReference type="RefSeq" id="WP_092320580.1">
    <property type="nucleotide sequence ID" value="NZ_FNTJ01000002.1"/>
</dbReference>
<proteinExistence type="predicted"/>
<feature type="transmembrane region" description="Helical" evidence="1">
    <location>
        <begin position="93"/>
        <end position="110"/>
    </location>
</feature>
<dbReference type="Proteomes" id="UP000198982">
    <property type="component" value="Unassembled WGS sequence"/>
</dbReference>
<keyword evidence="1" id="KW-1133">Transmembrane helix</keyword>
<evidence type="ECO:0000313" key="2">
    <source>
        <dbReference type="EMBL" id="SEC97301.1"/>
    </source>
</evidence>
<keyword evidence="1" id="KW-0472">Membrane</keyword>
<feature type="transmembrane region" description="Helical" evidence="1">
    <location>
        <begin position="61"/>
        <end position="81"/>
    </location>
</feature>
<keyword evidence="3" id="KW-1185">Reference proteome</keyword>
<keyword evidence="1" id="KW-0812">Transmembrane</keyword>
<protein>
    <submittedName>
        <fullName evidence="2">Uncharacterized protein</fullName>
    </submittedName>
</protein>
<dbReference type="AlphaFoldDB" id="A0A1H4WXI6"/>
<evidence type="ECO:0000256" key="1">
    <source>
        <dbReference type="SAM" id="Phobius"/>
    </source>
</evidence>
<gene>
    <name evidence="2" type="ORF">SAMN05216178_5630</name>
</gene>
<evidence type="ECO:0000313" key="3">
    <source>
        <dbReference type="Proteomes" id="UP000198982"/>
    </source>
</evidence>